<dbReference type="CDD" id="cd00077">
    <property type="entry name" value="HDc"/>
    <property type="match status" value="1"/>
</dbReference>
<dbReference type="RefSeq" id="WP_179955401.1">
    <property type="nucleotide sequence ID" value="NZ_AP019700.1"/>
</dbReference>
<gene>
    <name evidence="2" type="ORF">EDC65_0959</name>
</gene>
<evidence type="ECO:0000313" key="2">
    <source>
        <dbReference type="EMBL" id="ROQ01772.1"/>
    </source>
</evidence>
<dbReference type="PANTHER" id="PTHR40202:SF1">
    <property type="entry name" value="HD DOMAIN-CONTAINING PROTEIN"/>
    <property type="match status" value="1"/>
</dbReference>
<dbReference type="Gene3D" id="1.10.3210.10">
    <property type="entry name" value="Hypothetical protein af1432"/>
    <property type="match status" value="1"/>
</dbReference>
<comment type="caution">
    <text evidence="2">The sequence shown here is derived from an EMBL/GenBank/DDBJ whole genome shotgun (WGS) entry which is preliminary data.</text>
</comment>
<organism evidence="2 3">
    <name type="scientific">Stella humosa</name>
    <dbReference type="NCBI Taxonomy" id="94"/>
    <lineage>
        <taxon>Bacteria</taxon>
        <taxon>Pseudomonadati</taxon>
        <taxon>Pseudomonadota</taxon>
        <taxon>Alphaproteobacteria</taxon>
        <taxon>Rhodospirillales</taxon>
        <taxon>Stellaceae</taxon>
        <taxon>Stella</taxon>
    </lineage>
</organism>
<dbReference type="InterPro" id="IPR006674">
    <property type="entry name" value="HD_domain"/>
</dbReference>
<accession>A0A3N1M7H2</accession>
<dbReference type="Proteomes" id="UP000278222">
    <property type="component" value="Unassembled WGS sequence"/>
</dbReference>
<evidence type="ECO:0000313" key="3">
    <source>
        <dbReference type="Proteomes" id="UP000278222"/>
    </source>
</evidence>
<dbReference type="NCBIfam" id="TIGR03276">
    <property type="entry name" value="Phn-HD"/>
    <property type="match status" value="1"/>
</dbReference>
<dbReference type="InterPro" id="IPR003607">
    <property type="entry name" value="HD/PDEase_dom"/>
</dbReference>
<keyword evidence="3" id="KW-1185">Reference proteome</keyword>
<dbReference type="EMBL" id="RJKX01000011">
    <property type="protein sequence ID" value="ROQ01772.1"/>
    <property type="molecule type" value="Genomic_DNA"/>
</dbReference>
<dbReference type="Pfam" id="PF01966">
    <property type="entry name" value="HD"/>
    <property type="match status" value="1"/>
</dbReference>
<proteinExistence type="predicted"/>
<feature type="domain" description="HD" evidence="1">
    <location>
        <begin position="28"/>
        <end position="103"/>
    </location>
</feature>
<evidence type="ECO:0000259" key="1">
    <source>
        <dbReference type="Pfam" id="PF01966"/>
    </source>
</evidence>
<protein>
    <submittedName>
        <fullName evidence="2">Phosphonate degradation associated HDIG domain protein</fullName>
    </submittedName>
</protein>
<dbReference type="PANTHER" id="PTHR40202">
    <property type="match status" value="1"/>
</dbReference>
<dbReference type="InterPro" id="IPR052567">
    <property type="entry name" value="OP_Dioxygenase"/>
</dbReference>
<dbReference type="SUPFAM" id="SSF109604">
    <property type="entry name" value="HD-domain/PDEase-like"/>
    <property type="match status" value="1"/>
</dbReference>
<dbReference type="InterPro" id="IPR017670">
    <property type="entry name" value="Phosphonate_degrad-assoc"/>
</dbReference>
<reference evidence="2 3" key="1">
    <citation type="submission" date="2018-11" db="EMBL/GenBank/DDBJ databases">
        <title>Genomic Encyclopedia of Type Strains, Phase IV (KMG-IV): sequencing the most valuable type-strain genomes for metagenomic binning, comparative biology and taxonomic classification.</title>
        <authorList>
            <person name="Goeker M."/>
        </authorList>
    </citation>
    <scope>NUCLEOTIDE SEQUENCE [LARGE SCALE GENOMIC DNA]</scope>
    <source>
        <strain evidence="2 3">DSM 5900</strain>
    </source>
</reference>
<name>A0A3N1M7H2_9PROT</name>
<sequence>MDSFDDLFVVLEKAGADQYGQEAVSQLEHALQCAQLAEQEGAPASSVVAALLHDVGHLIHDLGDDAALRGIDDRHEFSGAAILGRWFGPDVTEPVRLHVDAKRWLCHAETTYHDTLSPASVRSLQLQGGVFDKAGADRFIAQPYARAAVAVRRWDDIGKVEGLETPPLAHYRAMAEQVRRRD</sequence>
<dbReference type="AlphaFoldDB" id="A0A3N1M7H2"/>